<dbReference type="Proteomes" id="UP001489719">
    <property type="component" value="Unassembled WGS sequence"/>
</dbReference>
<comment type="caution">
    <text evidence="1">The sequence shown here is derived from an EMBL/GenBank/DDBJ whole genome shotgun (WGS) entry which is preliminary data.</text>
</comment>
<keyword evidence="2" id="KW-1185">Reference proteome</keyword>
<protein>
    <submittedName>
        <fullName evidence="1">Uncharacterized protein</fullName>
    </submittedName>
</protein>
<organism evidence="1 2">
    <name type="scientific">Lipomyces orientalis</name>
    <dbReference type="NCBI Taxonomy" id="1233043"/>
    <lineage>
        <taxon>Eukaryota</taxon>
        <taxon>Fungi</taxon>
        <taxon>Dikarya</taxon>
        <taxon>Ascomycota</taxon>
        <taxon>Saccharomycotina</taxon>
        <taxon>Lipomycetes</taxon>
        <taxon>Lipomycetales</taxon>
        <taxon>Lipomycetaceae</taxon>
        <taxon>Lipomyces</taxon>
    </lineage>
</organism>
<reference evidence="2" key="1">
    <citation type="journal article" date="2024" name="Front. Bioeng. Biotechnol.">
        <title>Genome-scale model development and genomic sequencing of the oleaginous clade Lipomyces.</title>
        <authorList>
            <person name="Czajka J.J."/>
            <person name="Han Y."/>
            <person name="Kim J."/>
            <person name="Mondo S.J."/>
            <person name="Hofstad B.A."/>
            <person name="Robles A."/>
            <person name="Haridas S."/>
            <person name="Riley R."/>
            <person name="LaButti K."/>
            <person name="Pangilinan J."/>
            <person name="Andreopoulos W."/>
            <person name="Lipzen A."/>
            <person name="Yan J."/>
            <person name="Wang M."/>
            <person name="Ng V."/>
            <person name="Grigoriev I.V."/>
            <person name="Spatafora J.W."/>
            <person name="Magnuson J.K."/>
            <person name="Baker S.E."/>
            <person name="Pomraning K.R."/>
        </authorList>
    </citation>
    <scope>NUCLEOTIDE SEQUENCE [LARGE SCALE GENOMIC DNA]</scope>
    <source>
        <strain evidence="2">CBS 10300</strain>
    </source>
</reference>
<sequence>MMSRDGSRSGTPAHNNQTWRSQAAASSTQRSSITPTGTPSGEQTPTAIDSIRRNAGENKRPGIVIHWSDGDPSSFPSGELLNPQTTADGTRSYFTKILRDNPLHTGYLQKIAQLIIESEISRGKDLGVIPKGVSIALKSMPKGYAIFDHCTNKQPGVAKDKHETCIFGHPSGRKFRSPQEFAPHAIWMATSPDHDRSQCKCELCSVKSMGLHRSRAKRSTGKKMTQAQIMKEATRLLAEEERKQDAKIGAPWYRTGEVVRHRVRRPGQDDFWEPAFVNQRPSLYDNEPVVDAKEQEARENEGYVLYLYESKSILQDVAEEDIMPWLAMPQSCQIEKVMDIVQSWSVFDKDRVTPEGTEYNGMFWGAEKIWVGEALRIKPDPGAESEQPNEEILVIEKIIITTDGLLAIAGDLYVAAIATMQPKNPPPRVCADRNWKMVNKLEEAIEIGGTEVSGRWYSSTVCEPKLLHDAIVDIENRVASRMEVARTAKWYHREKSPTAESRKRFNIPDSEDERLSSNGKRLK</sequence>
<accession>A0ACC3TU40</accession>
<evidence type="ECO:0000313" key="1">
    <source>
        <dbReference type="EMBL" id="KAK9324402.1"/>
    </source>
</evidence>
<name>A0ACC3TU40_9ASCO</name>
<dbReference type="EMBL" id="MU970050">
    <property type="protein sequence ID" value="KAK9324402.1"/>
    <property type="molecule type" value="Genomic_DNA"/>
</dbReference>
<evidence type="ECO:0000313" key="2">
    <source>
        <dbReference type="Proteomes" id="UP001489719"/>
    </source>
</evidence>
<gene>
    <name evidence="1" type="ORF">V1517DRAFT_317414</name>
</gene>
<proteinExistence type="predicted"/>